<dbReference type="Proteomes" id="UP000054324">
    <property type="component" value="Unassembled WGS sequence"/>
</dbReference>
<gene>
    <name evidence="2" type="ORF">T265_12575</name>
</gene>
<sequence>MAIDQHQRSVCFQFLSRFFRETFVGVVPWNACDKIRSNNSSVATAFRCLTAMPSKGSTRAGIVPGCPSLDRGSQRQRSGSNHGPSDASRFARGGQHMTWQKGVKERDESLGVVGVVRLPGWGPRDPVCAWLETLQEMAANG</sequence>
<dbReference type="AlphaFoldDB" id="A0A075A5V8"/>
<organism evidence="2 3">
    <name type="scientific">Opisthorchis viverrini</name>
    <name type="common">Southeast Asian liver fluke</name>
    <dbReference type="NCBI Taxonomy" id="6198"/>
    <lineage>
        <taxon>Eukaryota</taxon>
        <taxon>Metazoa</taxon>
        <taxon>Spiralia</taxon>
        <taxon>Lophotrochozoa</taxon>
        <taxon>Platyhelminthes</taxon>
        <taxon>Trematoda</taxon>
        <taxon>Digenea</taxon>
        <taxon>Opisthorchiida</taxon>
        <taxon>Opisthorchiata</taxon>
        <taxon>Opisthorchiidae</taxon>
        <taxon>Opisthorchis</taxon>
    </lineage>
</organism>
<dbReference type="CTD" id="20326743"/>
<dbReference type="KEGG" id="ovi:T265_12575"/>
<keyword evidence="3" id="KW-1185">Reference proteome</keyword>
<evidence type="ECO:0000313" key="2">
    <source>
        <dbReference type="EMBL" id="KER33662.1"/>
    </source>
</evidence>
<evidence type="ECO:0000256" key="1">
    <source>
        <dbReference type="SAM" id="MobiDB-lite"/>
    </source>
</evidence>
<name>A0A075A5V8_OPIVI</name>
<evidence type="ECO:0000313" key="3">
    <source>
        <dbReference type="Proteomes" id="UP000054324"/>
    </source>
</evidence>
<feature type="region of interest" description="Disordered" evidence="1">
    <location>
        <begin position="55"/>
        <end position="103"/>
    </location>
</feature>
<accession>A0A075A5V8</accession>
<dbReference type="OrthoDB" id="6229751at2759"/>
<dbReference type="RefSeq" id="XP_009162663.1">
    <property type="nucleotide sequence ID" value="XM_009164399.1"/>
</dbReference>
<feature type="non-terminal residue" evidence="2">
    <location>
        <position position="141"/>
    </location>
</feature>
<dbReference type="GeneID" id="20326743"/>
<dbReference type="EMBL" id="KL596623">
    <property type="protein sequence ID" value="KER33662.1"/>
    <property type="molecule type" value="Genomic_DNA"/>
</dbReference>
<reference evidence="2 3" key="1">
    <citation type="submission" date="2013-11" db="EMBL/GenBank/DDBJ databases">
        <title>Opisthorchis viverrini - life in the bile duct.</title>
        <authorList>
            <person name="Young N.D."/>
            <person name="Nagarajan N."/>
            <person name="Lin S.J."/>
            <person name="Korhonen P.K."/>
            <person name="Jex A.R."/>
            <person name="Hall R.S."/>
            <person name="Safavi-Hemami H."/>
            <person name="Kaewkong W."/>
            <person name="Bertrand D."/>
            <person name="Gao S."/>
            <person name="Seet Q."/>
            <person name="Wongkham S."/>
            <person name="Teh B.T."/>
            <person name="Wongkham C."/>
            <person name="Intapan P.M."/>
            <person name="Maleewong W."/>
            <person name="Yang X."/>
            <person name="Hu M."/>
            <person name="Wang Z."/>
            <person name="Hofmann A."/>
            <person name="Sternberg P.W."/>
            <person name="Tan P."/>
            <person name="Wang J."/>
            <person name="Gasser R.B."/>
        </authorList>
    </citation>
    <scope>NUCLEOTIDE SEQUENCE [LARGE SCALE GENOMIC DNA]</scope>
</reference>
<proteinExistence type="predicted"/>
<protein>
    <submittedName>
        <fullName evidence="2">Uncharacterized protein</fullName>
    </submittedName>
</protein>